<protein>
    <submittedName>
        <fullName evidence="5">Uncharacterized protein</fullName>
    </submittedName>
</protein>
<evidence type="ECO:0000256" key="4">
    <source>
        <dbReference type="SAM" id="SignalP"/>
    </source>
</evidence>
<keyword evidence="4" id="KW-0732">Signal</keyword>
<feature type="compositionally biased region" description="Polar residues" evidence="3">
    <location>
        <begin position="320"/>
        <end position="330"/>
    </location>
</feature>
<sequence length="415" mass="45420">MIRKLSCELAACVLLCTVLFSLPPTSADPTYQCKLEKRQDESVCVFYNVLYYGNTTGVTFIAPVSKVQHVAFEDSTLEHIPAELLNAFKDLRSLNVVNTNLSTVVIPAKLERLYASYNRISRVIVHQTRDSSTLQELMLDSNQLRDVSNLTLLAKLETLNLSGNKELPIDDTVELGRFKGLDGLKHLLLTDVGMHYLENENDVALPALVMLDLSSNSLLTSSLNVKVFEPMKALEILRLAYNQITDLDVMQLTRGNPNLKSIYLQGSHFKCDLQRLILEHLQKANVETPVDKSTSPCLLGFEKQNDMCCQTDITSVIKESMSQPKNTSGPTPADGNRTTEKMSTGTIATTTVLTTRLASERPASSTAPVGAVGPTAQTVPKSDDGKNEAPTVTLGNSCALSALTVTLTVVKLILF</sequence>
<dbReference type="Proteomes" id="UP000075884">
    <property type="component" value="Unassembled WGS sequence"/>
</dbReference>
<dbReference type="PROSITE" id="PS51450">
    <property type="entry name" value="LRR"/>
    <property type="match status" value="1"/>
</dbReference>
<reference evidence="5" key="2">
    <citation type="submission" date="2020-05" db="UniProtKB">
        <authorList>
            <consortium name="EnsemblMetazoa"/>
        </authorList>
    </citation>
    <scope>IDENTIFICATION</scope>
    <source>
        <strain evidence="5">WRAIR2</strain>
    </source>
</reference>
<evidence type="ECO:0000313" key="5">
    <source>
        <dbReference type="EnsemblMetazoa" id="ADIR009478-PA"/>
    </source>
</evidence>
<dbReference type="AlphaFoldDB" id="A0A182NP93"/>
<feature type="region of interest" description="Disordered" evidence="3">
    <location>
        <begin position="358"/>
        <end position="388"/>
    </location>
</feature>
<dbReference type="VEuPathDB" id="VectorBase:ADIR009478"/>
<proteinExistence type="predicted"/>
<accession>A0A182NP93</accession>
<dbReference type="EnsemblMetazoa" id="ADIR009478-RA">
    <property type="protein sequence ID" value="ADIR009478-PA"/>
    <property type="gene ID" value="ADIR009478"/>
</dbReference>
<evidence type="ECO:0000313" key="6">
    <source>
        <dbReference type="Proteomes" id="UP000075884"/>
    </source>
</evidence>
<feature type="signal peptide" evidence="4">
    <location>
        <begin position="1"/>
        <end position="27"/>
    </location>
</feature>
<keyword evidence="2" id="KW-0677">Repeat</keyword>
<keyword evidence="1" id="KW-0433">Leucine-rich repeat</keyword>
<feature type="chain" id="PRO_5008130263" evidence="4">
    <location>
        <begin position="28"/>
        <end position="415"/>
    </location>
</feature>
<dbReference type="PANTHER" id="PTHR24366:SF96">
    <property type="entry name" value="LEUCINE RICH REPEAT CONTAINING 53"/>
    <property type="match status" value="1"/>
</dbReference>
<dbReference type="Gene3D" id="3.80.10.10">
    <property type="entry name" value="Ribonuclease Inhibitor"/>
    <property type="match status" value="1"/>
</dbReference>
<evidence type="ECO:0000256" key="1">
    <source>
        <dbReference type="ARBA" id="ARBA00022614"/>
    </source>
</evidence>
<organism evidence="5 6">
    <name type="scientific">Anopheles dirus</name>
    <dbReference type="NCBI Taxonomy" id="7168"/>
    <lineage>
        <taxon>Eukaryota</taxon>
        <taxon>Metazoa</taxon>
        <taxon>Ecdysozoa</taxon>
        <taxon>Arthropoda</taxon>
        <taxon>Hexapoda</taxon>
        <taxon>Insecta</taxon>
        <taxon>Pterygota</taxon>
        <taxon>Neoptera</taxon>
        <taxon>Endopterygota</taxon>
        <taxon>Diptera</taxon>
        <taxon>Nematocera</taxon>
        <taxon>Culicoidea</taxon>
        <taxon>Culicidae</taxon>
        <taxon>Anophelinae</taxon>
        <taxon>Anopheles</taxon>
    </lineage>
</organism>
<feature type="region of interest" description="Disordered" evidence="3">
    <location>
        <begin position="320"/>
        <end position="340"/>
    </location>
</feature>
<dbReference type="InterPro" id="IPR001611">
    <property type="entry name" value="Leu-rich_rpt"/>
</dbReference>
<evidence type="ECO:0000256" key="2">
    <source>
        <dbReference type="ARBA" id="ARBA00022737"/>
    </source>
</evidence>
<reference evidence="6" key="1">
    <citation type="submission" date="2013-03" db="EMBL/GenBank/DDBJ databases">
        <title>The Genome Sequence of Anopheles dirus WRAIR2.</title>
        <authorList>
            <consortium name="The Broad Institute Genomics Platform"/>
            <person name="Neafsey D.E."/>
            <person name="Walton C."/>
            <person name="Walker B."/>
            <person name="Young S.K."/>
            <person name="Zeng Q."/>
            <person name="Gargeya S."/>
            <person name="Fitzgerald M."/>
            <person name="Haas B."/>
            <person name="Abouelleil A."/>
            <person name="Allen A.W."/>
            <person name="Alvarado L."/>
            <person name="Arachchi H.M."/>
            <person name="Berlin A.M."/>
            <person name="Chapman S.B."/>
            <person name="Gainer-Dewar J."/>
            <person name="Goldberg J."/>
            <person name="Griggs A."/>
            <person name="Gujja S."/>
            <person name="Hansen M."/>
            <person name="Howarth C."/>
            <person name="Imamovic A."/>
            <person name="Ireland A."/>
            <person name="Larimer J."/>
            <person name="McCowan C."/>
            <person name="Murphy C."/>
            <person name="Pearson M."/>
            <person name="Poon T.W."/>
            <person name="Priest M."/>
            <person name="Roberts A."/>
            <person name="Saif S."/>
            <person name="Shea T."/>
            <person name="Sisk P."/>
            <person name="Sykes S."/>
            <person name="Wortman J."/>
            <person name="Nusbaum C."/>
            <person name="Birren B."/>
        </authorList>
    </citation>
    <scope>NUCLEOTIDE SEQUENCE [LARGE SCALE GENOMIC DNA]</scope>
    <source>
        <strain evidence="6">WRAIR2</strain>
    </source>
</reference>
<dbReference type="STRING" id="7168.A0A182NP93"/>
<dbReference type="PANTHER" id="PTHR24366">
    <property type="entry name" value="IG(IMMUNOGLOBULIN) AND LRR(LEUCINE RICH REPEAT) DOMAINS"/>
    <property type="match status" value="1"/>
</dbReference>
<dbReference type="SUPFAM" id="SSF52058">
    <property type="entry name" value="L domain-like"/>
    <property type="match status" value="1"/>
</dbReference>
<evidence type="ECO:0000256" key="3">
    <source>
        <dbReference type="SAM" id="MobiDB-lite"/>
    </source>
</evidence>
<name>A0A182NP93_9DIPT</name>
<dbReference type="InterPro" id="IPR032675">
    <property type="entry name" value="LRR_dom_sf"/>
</dbReference>
<keyword evidence="6" id="KW-1185">Reference proteome</keyword>